<evidence type="ECO:0000256" key="1">
    <source>
        <dbReference type="SAM" id="Phobius"/>
    </source>
</evidence>
<dbReference type="AlphaFoldDB" id="A0A1G8DCR4"/>
<organism evidence="2 3">
    <name type="scientific">Myroides phaeus</name>
    <dbReference type="NCBI Taxonomy" id="702745"/>
    <lineage>
        <taxon>Bacteria</taxon>
        <taxon>Pseudomonadati</taxon>
        <taxon>Bacteroidota</taxon>
        <taxon>Flavobacteriia</taxon>
        <taxon>Flavobacteriales</taxon>
        <taxon>Flavobacteriaceae</taxon>
        <taxon>Myroides</taxon>
    </lineage>
</organism>
<evidence type="ECO:0000313" key="3">
    <source>
        <dbReference type="Proteomes" id="UP000243588"/>
    </source>
</evidence>
<keyword evidence="1" id="KW-0472">Membrane</keyword>
<dbReference type="Proteomes" id="UP000243588">
    <property type="component" value="Unassembled WGS sequence"/>
</dbReference>
<feature type="transmembrane region" description="Helical" evidence="1">
    <location>
        <begin position="21"/>
        <end position="39"/>
    </location>
</feature>
<reference evidence="3" key="1">
    <citation type="submission" date="2016-10" db="EMBL/GenBank/DDBJ databases">
        <authorList>
            <person name="Varghese N."/>
            <person name="Submissions S."/>
        </authorList>
    </citation>
    <scope>NUCLEOTIDE SEQUENCE [LARGE SCALE GENOMIC DNA]</scope>
    <source>
        <strain evidence="3">DSM 23313</strain>
    </source>
</reference>
<keyword evidence="1" id="KW-0812">Transmembrane</keyword>
<evidence type="ECO:0000313" key="2">
    <source>
        <dbReference type="EMBL" id="SDH55476.1"/>
    </source>
</evidence>
<keyword evidence="1" id="KW-1133">Transmembrane helix</keyword>
<feature type="transmembrane region" description="Helical" evidence="1">
    <location>
        <begin position="59"/>
        <end position="80"/>
    </location>
</feature>
<name>A0A1G8DCR4_9FLAO</name>
<feature type="transmembrane region" description="Helical" evidence="1">
    <location>
        <begin position="92"/>
        <end position="109"/>
    </location>
</feature>
<dbReference type="EMBL" id="FNDQ01000006">
    <property type="protein sequence ID" value="SDH55476.1"/>
    <property type="molecule type" value="Genomic_DNA"/>
</dbReference>
<keyword evidence="3" id="KW-1185">Reference proteome</keyword>
<feature type="non-terminal residue" evidence="2">
    <location>
        <position position="1"/>
    </location>
</feature>
<gene>
    <name evidence="2" type="ORF">SAMN05421818_106116</name>
</gene>
<proteinExistence type="predicted"/>
<sequence>RLFNSSTFVILKCSTKYSGRISFSISLLSIMVQIYYFTTSSPTFVLDPEVQARKASTEIIFNILFIALSVTTLILLIFILKAIGINYNTKNVVGKITLLTLTYIAYTITKKKYINRLNNFFSTVEVTQKPINNYIIYYSIIGIFAYFGIITSLIIVYNKIF</sequence>
<feature type="transmembrane region" description="Helical" evidence="1">
    <location>
        <begin position="135"/>
        <end position="157"/>
    </location>
</feature>
<accession>A0A1G8DCR4</accession>
<protein>
    <submittedName>
        <fullName evidence="2">Uncharacterized protein</fullName>
    </submittedName>
</protein>